<keyword evidence="13" id="KW-0804">Transcription</keyword>
<evidence type="ECO:0000256" key="3">
    <source>
        <dbReference type="ARBA" id="ARBA00022490"/>
    </source>
</evidence>
<feature type="compositionally biased region" description="Polar residues" evidence="20">
    <location>
        <begin position="697"/>
        <end position="707"/>
    </location>
</feature>
<evidence type="ECO:0000256" key="20">
    <source>
        <dbReference type="SAM" id="MobiDB-lite"/>
    </source>
</evidence>
<keyword evidence="5" id="KW-0479">Metal-binding</keyword>
<accession>A0A341AVY3</accession>
<feature type="domain" description="C2H2-type" evidence="21">
    <location>
        <begin position="259"/>
        <end position="288"/>
    </location>
</feature>
<protein>
    <recommendedName>
        <fullName evidence="16">Metal regulatory transcription factor 1</fullName>
    </recommendedName>
    <alternativeName>
        <fullName evidence="18">MRE-binding transcription factor</fullName>
    </alternativeName>
    <alternativeName>
        <fullName evidence="17">Transcription factor MTF-1</fullName>
    </alternativeName>
</protein>
<feature type="region of interest" description="Disordered" evidence="20">
    <location>
        <begin position="427"/>
        <end position="453"/>
    </location>
</feature>
<evidence type="ECO:0000256" key="12">
    <source>
        <dbReference type="ARBA" id="ARBA00023159"/>
    </source>
</evidence>
<dbReference type="InterPro" id="IPR036236">
    <property type="entry name" value="Znf_C2H2_sf"/>
</dbReference>
<evidence type="ECO:0000256" key="16">
    <source>
        <dbReference type="ARBA" id="ARBA00068055"/>
    </source>
</evidence>
<comment type="function">
    <text evidence="15">Zinc-dependent transcriptional regulator of cellular adaption to conditions of exposure to heavy metals. Binds to metal responsive elements (MRE) in promoters and activates the transcription of metallothionein genes like metallothionein-2/MT2A. Also regulates the expression of metalloproteases in response to intracellular zinc and functions as a catabolic regulator of cartilages.</text>
</comment>
<keyword evidence="9" id="KW-0007">Acetylation</keyword>
<evidence type="ECO:0000256" key="2">
    <source>
        <dbReference type="ARBA" id="ARBA00004496"/>
    </source>
</evidence>
<keyword evidence="6" id="KW-0677">Repeat</keyword>
<feature type="domain" description="C2H2-type" evidence="21">
    <location>
        <begin position="229"/>
        <end position="258"/>
    </location>
</feature>
<dbReference type="PROSITE" id="PS50157">
    <property type="entry name" value="ZINC_FINGER_C2H2_2"/>
    <property type="match status" value="6"/>
</dbReference>
<evidence type="ECO:0000256" key="6">
    <source>
        <dbReference type="ARBA" id="ARBA00022737"/>
    </source>
</evidence>
<keyword evidence="8" id="KW-0862">Zinc</keyword>
<dbReference type="GO" id="GO:0000978">
    <property type="term" value="F:RNA polymerase II cis-regulatory region sequence-specific DNA binding"/>
    <property type="evidence" value="ECO:0007669"/>
    <property type="project" value="UniProtKB-ARBA"/>
</dbReference>
<dbReference type="FunFam" id="3.30.160.60:FF:000199">
    <property type="entry name" value="metal regulatory transcription factor 1"/>
    <property type="match status" value="1"/>
</dbReference>
<name>A0A341AVY3_NEOAA</name>
<dbReference type="InterPro" id="IPR051061">
    <property type="entry name" value="Zinc_finger_trans_reg"/>
</dbReference>
<dbReference type="CTD" id="4520"/>
<feature type="domain" description="C2H2-type" evidence="21">
    <location>
        <begin position="170"/>
        <end position="199"/>
    </location>
</feature>
<feature type="domain" description="C2H2-type" evidence="21">
    <location>
        <begin position="200"/>
        <end position="229"/>
    </location>
</feature>
<dbReference type="GO" id="GO:0005654">
    <property type="term" value="C:nucleoplasm"/>
    <property type="evidence" value="ECO:0007669"/>
    <property type="project" value="UniProtKB-ARBA"/>
</dbReference>
<evidence type="ECO:0000313" key="23">
    <source>
        <dbReference type="RefSeq" id="XP_024594665.1"/>
    </source>
</evidence>
<dbReference type="GeneID" id="112395590"/>
<dbReference type="PANTHER" id="PTHR46179:SF25">
    <property type="entry name" value="METAL RESPONSE ELEMENT-BINDING TRANSCRIPTION FACTOR-1, ISOFORM C"/>
    <property type="match status" value="1"/>
</dbReference>
<dbReference type="GO" id="GO:0010038">
    <property type="term" value="P:response to metal ion"/>
    <property type="evidence" value="ECO:0007669"/>
    <property type="project" value="UniProtKB-ARBA"/>
</dbReference>
<gene>
    <name evidence="23" type="primary">MTF1</name>
</gene>
<evidence type="ECO:0000256" key="10">
    <source>
        <dbReference type="ARBA" id="ARBA00023015"/>
    </source>
</evidence>
<evidence type="ECO:0000256" key="5">
    <source>
        <dbReference type="ARBA" id="ARBA00022723"/>
    </source>
</evidence>
<dbReference type="SUPFAM" id="SSF57667">
    <property type="entry name" value="beta-beta-alpha zinc fingers"/>
    <property type="match status" value="4"/>
</dbReference>
<dbReference type="FunFam" id="3.30.160.60:FF:000072">
    <property type="entry name" value="zinc finger protein 143 isoform X1"/>
    <property type="match status" value="1"/>
</dbReference>
<evidence type="ECO:0000256" key="9">
    <source>
        <dbReference type="ARBA" id="ARBA00022990"/>
    </source>
</evidence>
<dbReference type="Pfam" id="PF00096">
    <property type="entry name" value="zf-C2H2"/>
    <property type="match status" value="6"/>
</dbReference>
<keyword evidence="7 19" id="KW-0863">Zinc-finger</keyword>
<keyword evidence="14" id="KW-0539">Nucleus</keyword>
<evidence type="ECO:0000256" key="19">
    <source>
        <dbReference type="PROSITE-ProRule" id="PRU00042"/>
    </source>
</evidence>
<dbReference type="Proteomes" id="UP000252040">
    <property type="component" value="Unplaced"/>
</dbReference>
<dbReference type="FunFam" id="3.30.160.60:FF:000397">
    <property type="entry name" value="Metal regulatory transcription factor 1"/>
    <property type="match status" value="1"/>
</dbReference>
<feature type="region of interest" description="Disordered" evidence="20">
    <location>
        <begin position="645"/>
        <end position="707"/>
    </location>
</feature>
<feature type="domain" description="C2H2-type" evidence="21">
    <location>
        <begin position="140"/>
        <end position="169"/>
    </location>
</feature>
<evidence type="ECO:0000256" key="18">
    <source>
        <dbReference type="ARBA" id="ARBA00083793"/>
    </source>
</evidence>
<dbReference type="FunFam" id="3.30.160.60:FF:000349">
    <property type="entry name" value="metal regulatory transcription factor 1"/>
    <property type="match status" value="1"/>
</dbReference>
<evidence type="ECO:0000256" key="11">
    <source>
        <dbReference type="ARBA" id="ARBA00023125"/>
    </source>
</evidence>
<keyword evidence="22" id="KW-1185">Reference proteome</keyword>
<dbReference type="AlphaFoldDB" id="A0A341AVY3"/>
<evidence type="ECO:0000313" key="22">
    <source>
        <dbReference type="Proteomes" id="UP000252040"/>
    </source>
</evidence>
<feature type="domain" description="C2H2-type" evidence="21">
    <location>
        <begin position="289"/>
        <end position="318"/>
    </location>
</feature>
<evidence type="ECO:0000256" key="1">
    <source>
        <dbReference type="ARBA" id="ARBA00004123"/>
    </source>
</evidence>
<dbReference type="GO" id="GO:0003700">
    <property type="term" value="F:DNA-binding transcription factor activity"/>
    <property type="evidence" value="ECO:0007669"/>
    <property type="project" value="UniProtKB-ARBA"/>
</dbReference>
<proteinExistence type="predicted"/>
<dbReference type="PROSITE" id="PS00028">
    <property type="entry name" value="ZINC_FINGER_C2H2_1"/>
    <property type="match status" value="6"/>
</dbReference>
<dbReference type="GO" id="GO:0008270">
    <property type="term" value="F:zinc ion binding"/>
    <property type="evidence" value="ECO:0007669"/>
    <property type="project" value="UniProtKB-KW"/>
</dbReference>
<dbReference type="GO" id="GO:0045944">
    <property type="term" value="P:positive regulation of transcription by RNA polymerase II"/>
    <property type="evidence" value="ECO:0007669"/>
    <property type="project" value="UniProtKB-ARBA"/>
</dbReference>
<dbReference type="InterPro" id="IPR013087">
    <property type="entry name" value="Znf_C2H2_type"/>
</dbReference>
<sequence>MGEHSPDDSISYFEVEEDELTPDDKMLRFVYKNGLVPSSSGTVYDRTTVLIEQDPGTLEDDDDDGQCGEHLPFLVGGEEGFHLIDHEAMSQGYVQHIISPDQIHLTINPGSTPMPRNIEGATLTLQSECPETKRKEVKRYQCTFEGCPRTYSTAGNLRTHQKTHRGEYTFVCNQEGCGKAFLTSYSLRIHVRVHTKEKPFECDVQGCEKAFNTLYRLKAHQRLHTGKTFNCESEGCSKYFTTLSDLRKHIRTHTGEKPFRCDHDGCGKAFAASHHLKTHVRTHTGERPFFCPSNGCEKTFSTQYSLKSHMKGHDNKGNSYSALLSHRGSEDTNHSLCLRNLSLLSTDSEFQENSNTGQNTFSTLSPAIIFEPMFQKSDDPAIQEDPQQTAALIENFNGDAESVSDVPPSTRHSASLSLPLILQPGISEPPQPLLPASAPSAPLPAPSLGTGSQQAAFGNPPALLQPPEVPVPHSTQFAANHQEFLPHPQAPQPIVPGLSVVAGALASAAAVASAMAAPPQPQSTTEPLPAMVQTLPLDANSVLTSNPTITITPTPSTALLQPSLVMGEQNLQWILNGATSSPHTQEQIQASKVEKVYFTTAVPVASSTGSAVQQIGLSVPVIIIKQEEACQCQCACRDSAKERAAGRRKGCPSPPAPALSAQPPDEPSLKLPPQTFSPPPIPLSSSAASSSCERSRQAVTPSDPQTETLRAMDMSEFLSLQNLDTPSNLIPIEALLQEEEEMGLTSSFSK</sequence>
<dbReference type="FunFam" id="3.30.160.60:FF:002197">
    <property type="entry name" value="Metal regulatory transcription factor 1"/>
    <property type="match status" value="1"/>
</dbReference>
<dbReference type="GO" id="GO:0005737">
    <property type="term" value="C:cytoplasm"/>
    <property type="evidence" value="ECO:0007669"/>
    <property type="project" value="UniProtKB-SubCell"/>
</dbReference>
<dbReference type="FunFam" id="3.30.160.60:FF:000370">
    <property type="entry name" value="Metal regulatory transcription factor 1"/>
    <property type="match status" value="1"/>
</dbReference>
<evidence type="ECO:0000259" key="21">
    <source>
        <dbReference type="PROSITE" id="PS50157"/>
    </source>
</evidence>
<keyword evidence="11" id="KW-0238">DNA-binding</keyword>
<evidence type="ECO:0000256" key="17">
    <source>
        <dbReference type="ARBA" id="ARBA00083009"/>
    </source>
</evidence>
<evidence type="ECO:0000256" key="4">
    <source>
        <dbReference type="ARBA" id="ARBA00022553"/>
    </source>
</evidence>
<dbReference type="SMART" id="SM00355">
    <property type="entry name" value="ZnF_C2H2"/>
    <property type="match status" value="6"/>
</dbReference>
<comment type="subcellular location">
    <subcellularLocation>
        <location evidence="2">Cytoplasm</location>
    </subcellularLocation>
    <subcellularLocation>
        <location evidence="1">Nucleus</location>
    </subcellularLocation>
</comment>
<evidence type="ECO:0000256" key="8">
    <source>
        <dbReference type="ARBA" id="ARBA00022833"/>
    </source>
</evidence>
<keyword evidence="3" id="KW-0963">Cytoplasm</keyword>
<dbReference type="Gene3D" id="3.30.160.60">
    <property type="entry name" value="Classic Zinc Finger"/>
    <property type="match status" value="6"/>
</dbReference>
<dbReference type="RefSeq" id="XP_024594665.1">
    <property type="nucleotide sequence ID" value="XM_024738897.1"/>
</dbReference>
<organism evidence="22 23">
    <name type="scientific">Neophocaena asiaeorientalis asiaeorientalis</name>
    <name type="common">Yangtze finless porpoise</name>
    <name type="synonym">Neophocaena phocaenoides subsp. asiaeorientalis</name>
    <dbReference type="NCBI Taxonomy" id="1706337"/>
    <lineage>
        <taxon>Eukaryota</taxon>
        <taxon>Metazoa</taxon>
        <taxon>Chordata</taxon>
        <taxon>Craniata</taxon>
        <taxon>Vertebrata</taxon>
        <taxon>Euteleostomi</taxon>
        <taxon>Mammalia</taxon>
        <taxon>Eutheria</taxon>
        <taxon>Laurasiatheria</taxon>
        <taxon>Artiodactyla</taxon>
        <taxon>Whippomorpha</taxon>
        <taxon>Cetacea</taxon>
        <taxon>Odontoceti</taxon>
        <taxon>Phocoenidae</taxon>
        <taxon>Neophocaena</taxon>
    </lineage>
</organism>
<reference evidence="23" key="1">
    <citation type="submission" date="2025-08" db="UniProtKB">
        <authorList>
            <consortium name="RefSeq"/>
        </authorList>
    </citation>
    <scope>IDENTIFICATION</scope>
    <source>
        <tissue evidence="23">Meat</tissue>
    </source>
</reference>
<evidence type="ECO:0000256" key="15">
    <source>
        <dbReference type="ARBA" id="ARBA00056278"/>
    </source>
</evidence>
<keyword evidence="10" id="KW-0805">Transcription regulation</keyword>
<dbReference type="PANTHER" id="PTHR46179">
    <property type="entry name" value="ZINC FINGER PROTEIN"/>
    <property type="match status" value="1"/>
</dbReference>
<keyword evidence="12" id="KW-0010">Activator</keyword>
<evidence type="ECO:0000256" key="7">
    <source>
        <dbReference type="ARBA" id="ARBA00022771"/>
    </source>
</evidence>
<evidence type="ECO:0000256" key="13">
    <source>
        <dbReference type="ARBA" id="ARBA00023163"/>
    </source>
</evidence>
<keyword evidence="4" id="KW-0597">Phosphoprotein</keyword>
<evidence type="ECO:0000256" key="14">
    <source>
        <dbReference type="ARBA" id="ARBA00023242"/>
    </source>
</evidence>